<feature type="transmembrane region" description="Helical" evidence="1">
    <location>
        <begin position="96"/>
        <end position="119"/>
    </location>
</feature>
<feature type="transmembrane region" description="Helical" evidence="1">
    <location>
        <begin position="126"/>
        <end position="144"/>
    </location>
</feature>
<dbReference type="PANTHER" id="PTHR34821:SF2">
    <property type="entry name" value="INNER MEMBRANE PROTEIN YDCZ"/>
    <property type="match status" value="1"/>
</dbReference>
<sequence>MNHFYLIAVCSGAAIATQAAMNAQLGQLLGSPLLASSVAFGSALLFAVLAVLVSSHSPPSREALEAVPIHLWFGGGILSAFGISMFYFLIPKIGMGQLMALALTGQLLVAMLAGHFSWFNAPHRPIDAMSGLGVLALVAGVSLINRGA</sequence>
<evidence type="ECO:0008006" key="4">
    <source>
        <dbReference type="Google" id="ProtNLM"/>
    </source>
</evidence>
<protein>
    <recommendedName>
        <fullName evidence="4">DMT family transporter</fullName>
    </recommendedName>
</protein>
<name>A0ABX2UAY6_9BURK</name>
<accession>A0ABX2UAY6</accession>
<evidence type="ECO:0000313" key="2">
    <source>
        <dbReference type="EMBL" id="OAD43605.1"/>
    </source>
</evidence>
<evidence type="ECO:0000256" key="1">
    <source>
        <dbReference type="SAM" id="Phobius"/>
    </source>
</evidence>
<dbReference type="Pfam" id="PF04657">
    <property type="entry name" value="DMT_YdcZ"/>
    <property type="match status" value="1"/>
</dbReference>
<keyword evidence="3" id="KW-1185">Reference proteome</keyword>
<comment type="caution">
    <text evidence="2">The sequence shown here is derived from an EMBL/GenBank/DDBJ whole genome shotgun (WGS) entry which is preliminary data.</text>
</comment>
<dbReference type="PANTHER" id="PTHR34821">
    <property type="entry name" value="INNER MEMBRANE PROTEIN YDCZ"/>
    <property type="match status" value="1"/>
</dbReference>
<gene>
    <name evidence="2" type="ORF">LPB72_03495</name>
</gene>
<keyword evidence="1" id="KW-0472">Membrane</keyword>
<feature type="transmembrane region" description="Helical" evidence="1">
    <location>
        <begin position="66"/>
        <end position="90"/>
    </location>
</feature>
<dbReference type="Proteomes" id="UP000185657">
    <property type="component" value="Unassembled WGS sequence"/>
</dbReference>
<proteinExistence type="predicted"/>
<dbReference type="RefSeq" id="WP_066085770.1">
    <property type="nucleotide sequence ID" value="NZ_LVWD01000003.1"/>
</dbReference>
<dbReference type="InterPro" id="IPR006750">
    <property type="entry name" value="YdcZ"/>
</dbReference>
<dbReference type="EMBL" id="LVWD01000003">
    <property type="protein sequence ID" value="OAD43605.1"/>
    <property type="molecule type" value="Genomic_DNA"/>
</dbReference>
<organism evidence="2 3">
    <name type="scientific">Hydrogenophaga crassostreae</name>
    <dbReference type="NCBI Taxonomy" id="1763535"/>
    <lineage>
        <taxon>Bacteria</taxon>
        <taxon>Pseudomonadati</taxon>
        <taxon>Pseudomonadota</taxon>
        <taxon>Betaproteobacteria</taxon>
        <taxon>Burkholderiales</taxon>
        <taxon>Comamonadaceae</taxon>
        <taxon>Hydrogenophaga</taxon>
    </lineage>
</organism>
<keyword evidence="1" id="KW-0812">Transmembrane</keyword>
<keyword evidence="1" id="KW-1133">Transmembrane helix</keyword>
<reference evidence="2 3" key="1">
    <citation type="submission" date="2016-02" db="EMBL/GenBank/DDBJ databases">
        <title>Draft genome sequence of Hydrogenophaga sp. LPB0072.</title>
        <authorList>
            <person name="Shin S.-K."/>
            <person name="Yi H."/>
        </authorList>
    </citation>
    <scope>NUCLEOTIDE SEQUENCE [LARGE SCALE GENOMIC DNA]</scope>
    <source>
        <strain evidence="2 3">LPB0072</strain>
    </source>
</reference>
<feature type="transmembrane region" description="Helical" evidence="1">
    <location>
        <begin position="32"/>
        <end position="54"/>
    </location>
</feature>
<evidence type="ECO:0000313" key="3">
    <source>
        <dbReference type="Proteomes" id="UP000185657"/>
    </source>
</evidence>